<accession>A0AAD1TYN6</accession>
<evidence type="ECO:0000313" key="2">
    <source>
        <dbReference type="Proteomes" id="UP001295684"/>
    </source>
</evidence>
<comment type="caution">
    <text evidence="1">The sequence shown here is derived from an EMBL/GenBank/DDBJ whole genome shotgun (WGS) entry which is preliminary data.</text>
</comment>
<reference evidence="1" key="1">
    <citation type="submission" date="2023-07" db="EMBL/GenBank/DDBJ databases">
        <authorList>
            <consortium name="AG Swart"/>
            <person name="Singh M."/>
            <person name="Singh A."/>
            <person name="Seah K."/>
            <person name="Emmerich C."/>
        </authorList>
    </citation>
    <scope>NUCLEOTIDE SEQUENCE</scope>
    <source>
        <strain evidence="1">DP1</strain>
    </source>
</reference>
<gene>
    <name evidence="1" type="ORF">ECRASSUSDP1_LOCUS48</name>
</gene>
<dbReference type="Proteomes" id="UP001295684">
    <property type="component" value="Unassembled WGS sequence"/>
</dbReference>
<name>A0AAD1TYN6_EUPCR</name>
<protein>
    <submittedName>
        <fullName evidence="1">Uncharacterized protein</fullName>
    </submittedName>
</protein>
<sequence length="237" mass="27729">MPSSDQDIVQYSHTFDLSCLRWDRQAWVDEMARYDCVKRVTQLNLEESQCHSLEDLEQYRDITPPSVRDTSRRKEPKYPLKYKGPFYEDFFIESKEFELISDAKTLVYCQPSVCKNLILKYPDVKESASIIKALKGLKMNYFCLEMHYEKSTHLFLLKLLESGVTDLILSIVKEDLSKIPLKGKDQIKTLLLSSESIKTLSIREESTTECFKKVSKMFSKEQKLNLKKSVMFTEVFV</sequence>
<organism evidence="1 2">
    <name type="scientific">Euplotes crassus</name>
    <dbReference type="NCBI Taxonomy" id="5936"/>
    <lineage>
        <taxon>Eukaryota</taxon>
        <taxon>Sar</taxon>
        <taxon>Alveolata</taxon>
        <taxon>Ciliophora</taxon>
        <taxon>Intramacronucleata</taxon>
        <taxon>Spirotrichea</taxon>
        <taxon>Hypotrichia</taxon>
        <taxon>Euplotida</taxon>
        <taxon>Euplotidae</taxon>
        <taxon>Moneuplotes</taxon>
    </lineage>
</organism>
<evidence type="ECO:0000313" key="1">
    <source>
        <dbReference type="EMBL" id="CAI2358765.1"/>
    </source>
</evidence>
<dbReference type="AlphaFoldDB" id="A0AAD1TYN6"/>
<proteinExistence type="predicted"/>
<keyword evidence="2" id="KW-1185">Reference proteome</keyword>
<dbReference type="EMBL" id="CAMPGE010000047">
    <property type="protein sequence ID" value="CAI2358765.1"/>
    <property type="molecule type" value="Genomic_DNA"/>
</dbReference>